<reference evidence="1 2" key="1">
    <citation type="journal article" date="2014" name="Agronomy (Basel)">
        <title>A Draft Genome Sequence for Ensete ventricosum, the Drought-Tolerant Tree Against Hunger.</title>
        <authorList>
            <person name="Harrison J."/>
            <person name="Moore K.A."/>
            <person name="Paszkiewicz K."/>
            <person name="Jones T."/>
            <person name="Grant M."/>
            <person name="Ambacheew D."/>
            <person name="Muzemil S."/>
            <person name="Studholme D.J."/>
        </authorList>
    </citation>
    <scope>NUCLEOTIDE SEQUENCE [LARGE SCALE GENOMIC DNA]</scope>
</reference>
<sequence>MAFEPLAFSSSPRLRHVKEILDPYSNYSAFTKYLTDLKLVDMINSRPIITILVVDNTTIAPISPRWQDQNCYLRPHSPRLLRPLHLRPKPQPVCPLPHLVDGSMNVTELPSEHMVLWWAVLDTPLNSNLINVIGASLFNLSVLQICQYSKSVQPVGAQSLIPFNSRRSRVDLLADRYDVCVSLAKVEEAYKHEKQTKAAISEAVQLLSLNDLTYGMEAADEETDENRVLPAMNIIWPYLILCLKNKVSVV</sequence>
<dbReference type="InterPro" id="IPR033254">
    <property type="entry name" value="Plant_FLA"/>
</dbReference>
<dbReference type="PANTHER" id="PTHR32382:SF37">
    <property type="entry name" value="OS02G0461000 PROTEIN"/>
    <property type="match status" value="1"/>
</dbReference>
<dbReference type="GO" id="GO:0005886">
    <property type="term" value="C:plasma membrane"/>
    <property type="evidence" value="ECO:0007669"/>
    <property type="project" value="TreeGrafter"/>
</dbReference>
<dbReference type="Proteomes" id="UP000287651">
    <property type="component" value="Unassembled WGS sequence"/>
</dbReference>
<accession>A0A426ZNP7</accession>
<proteinExistence type="predicted"/>
<gene>
    <name evidence="1" type="ORF">B296_00032856</name>
</gene>
<comment type="caution">
    <text evidence="1">The sequence shown here is derived from an EMBL/GenBank/DDBJ whole genome shotgun (WGS) entry which is preliminary data.</text>
</comment>
<organism evidence="1 2">
    <name type="scientific">Ensete ventricosum</name>
    <name type="common">Abyssinian banana</name>
    <name type="synonym">Musa ensete</name>
    <dbReference type="NCBI Taxonomy" id="4639"/>
    <lineage>
        <taxon>Eukaryota</taxon>
        <taxon>Viridiplantae</taxon>
        <taxon>Streptophyta</taxon>
        <taxon>Embryophyta</taxon>
        <taxon>Tracheophyta</taxon>
        <taxon>Spermatophyta</taxon>
        <taxon>Magnoliopsida</taxon>
        <taxon>Liliopsida</taxon>
        <taxon>Zingiberales</taxon>
        <taxon>Musaceae</taxon>
        <taxon>Ensete</taxon>
    </lineage>
</organism>
<evidence type="ECO:0000313" key="1">
    <source>
        <dbReference type="EMBL" id="RRT65555.1"/>
    </source>
</evidence>
<dbReference type="EMBL" id="AMZH03005770">
    <property type="protein sequence ID" value="RRT65555.1"/>
    <property type="molecule type" value="Genomic_DNA"/>
</dbReference>
<dbReference type="AlphaFoldDB" id="A0A426ZNP7"/>
<protein>
    <submittedName>
        <fullName evidence="1">Uncharacterized protein</fullName>
    </submittedName>
</protein>
<name>A0A426ZNP7_ENSVE</name>
<evidence type="ECO:0000313" key="2">
    <source>
        <dbReference type="Proteomes" id="UP000287651"/>
    </source>
</evidence>
<dbReference type="PANTHER" id="PTHR32382">
    <property type="entry name" value="FASCICLIN-LIKE ARABINOGALACTAN PROTEIN"/>
    <property type="match status" value="1"/>
</dbReference>